<dbReference type="EMBL" id="BCWF01000018">
    <property type="protein sequence ID" value="GAT24315.1"/>
    <property type="molecule type" value="Genomic_DNA"/>
</dbReference>
<evidence type="ECO:0000256" key="2">
    <source>
        <dbReference type="ARBA" id="ARBA00023054"/>
    </source>
</evidence>
<dbReference type="VEuPathDB" id="FungiDB:ASPFODRAFT_207006"/>
<gene>
    <name evidence="4" type="ORF">RIB2604_01801410</name>
</gene>
<feature type="compositionally biased region" description="Basic and acidic residues" evidence="3">
    <location>
        <begin position="244"/>
        <end position="255"/>
    </location>
</feature>
<sequence>MESEVENQEKCDAAGGLWLVQIVLVPAKRAGVAHAFLDSVLSSIETGKPSPIPPTSASPSPPVTSSNAKTEVRKPVNVPRDGASERKPLVSGIKRKAEEQLARPAKSVTPAPTRAAATSSTTNTTTTAKSTVSTAPRPRPSAPSTTATTAVKSRSSTPQQKAPPVSSKPPPKGSFADLMAKAKALQEKAPTQVGMFKHQSAPKEKLSKVERKKKAVEAQTKDKGVRSAKKAGVTAGGAAGTKSGDGKVVRKREPEPLSYKGTARPPPSTGQPEYRGTAGLPPRKTLGDRKAQSRSKPRMDEYLGTDEEDEGDYADDYDDYYSESSDMEAGLYDVEEEEAAALAAARREDEEEWRAELAAKQQKLERRKKLASLASRR</sequence>
<feature type="compositionally biased region" description="Acidic residues" evidence="3">
    <location>
        <begin position="303"/>
        <end position="319"/>
    </location>
</feature>
<keyword evidence="2" id="KW-0175">Coiled coil</keyword>
<proteinExistence type="inferred from homology"/>
<evidence type="ECO:0000313" key="4">
    <source>
        <dbReference type="EMBL" id="GAT24315.1"/>
    </source>
</evidence>
<organism evidence="4 5">
    <name type="scientific">Aspergillus kawachii</name>
    <name type="common">White koji mold</name>
    <name type="synonym">Aspergillus awamori var. kawachi</name>
    <dbReference type="NCBI Taxonomy" id="1069201"/>
    <lineage>
        <taxon>Eukaryota</taxon>
        <taxon>Fungi</taxon>
        <taxon>Dikarya</taxon>
        <taxon>Ascomycota</taxon>
        <taxon>Pezizomycotina</taxon>
        <taxon>Eurotiomycetes</taxon>
        <taxon>Eurotiomycetidae</taxon>
        <taxon>Eurotiales</taxon>
        <taxon>Aspergillaceae</taxon>
        <taxon>Aspergillus</taxon>
        <taxon>Aspergillus subgen. Circumdati</taxon>
    </lineage>
</organism>
<name>A0A146FEI8_ASPKA</name>
<reference evidence="4 5" key="1">
    <citation type="journal article" date="2016" name="DNA Res.">
        <title>Genome sequence of Aspergillus luchuensis NBRC 4314.</title>
        <authorList>
            <person name="Yamada O."/>
            <person name="Machida M."/>
            <person name="Hosoyama A."/>
            <person name="Goto M."/>
            <person name="Takahashi T."/>
            <person name="Futagami T."/>
            <person name="Yamagata Y."/>
            <person name="Takeuchi M."/>
            <person name="Kobayashi T."/>
            <person name="Koike H."/>
            <person name="Abe K."/>
            <person name="Asai K."/>
            <person name="Arita M."/>
            <person name="Fujita N."/>
            <person name="Fukuda K."/>
            <person name="Higa K."/>
            <person name="Horikawa H."/>
            <person name="Ishikawa T."/>
            <person name="Jinno K."/>
            <person name="Kato Y."/>
            <person name="Kirimura K."/>
            <person name="Mizutani O."/>
            <person name="Nakasone K."/>
            <person name="Sano M."/>
            <person name="Shiraishi Y."/>
            <person name="Tsukahara M."/>
            <person name="Gomi K."/>
        </authorList>
    </citation>
    <scope>NUCLEOTIDE SEQUENCE [LARGE SCALE GENOMIC DNA]</scope>
    <source>
        <strain evidence="4 5">RIB 2604</strain>
    </source>
</reference>
<accession>A0A146FEI8</accession>
<feature type="compositionally biased region" description="Low complexity" evidence="3">
    <location>
        <begin position="107"/>
        <end position="150"/>
    </location>
</feature>
<evidence type="ECO:0000256" key="3">
    <source>
        <dbReference type="SAM" id="MobiDB-lite"/>
    </source>
</evidence>
<feature type="compositionally biased region" description="Basic and acidic residues" evidence="3">
    <location>
        <begin position="285"/>
        <end position="301"/>
    </location>
</feature>
<dbReference type="InterPro" id="IPR013256">
    <property type="entry name" value="Chromatin_SPT2"/>
</dbReference>
<feature type="compositionally biased region" description="Pro residues" evidence="3">
    <location>
        <begin position="50"/>
        <end position="62"/>
    </location>
</feature>
<protein>
    <recommendedName>
        <fullName evidence="6">Chromatin SPT2</fullName>
    </recommendedName>
</protein>
<dbReference type="SMART" id="SM00784">
    <property type="entry name" value="SPT2"/>
    <property type="match status" value="1"/>
</dbReference>
<comment type="similarity">
    <text evidence="1">Belongs to the SPT2 family.</text>
</comment>
<dbReference type="Proteomes" id="UP000075230">
    <property type="component" value="Unassembled WGS sequence"/>
</dbReference>
<dbReference type="AlphaFoldDB" id="A0A146FEI8"/>
<evidence type="ECO:0000313" key="5">
    <source>
        <dbReference type="Proteomes" id="UP000075230"/>
    </source>
</evidence>
<dbReference type="Pfam" id="PF08243">
    <property type="entry name" value="SPT2"/>
    <property type="match status" value="1"/>
</dbReference>
<evidence type="ECO:0008006" key="6">
    <source>
        <dbReference type="Google" id="ProtNLM"/>
    </source>
</evidence>
<reference evidence="5" key="2">
    <citation type="submission" date="2016-02" db="EMBL/GenBank/DDBJ databases">
        <title>Genome sequencing of Aspergillus luchuensis NBRC 4314.</title>
        <authorList>
            <person name="Yamada O."/>
        </authorList>
    </citation>
    <scope>NUCLEOTIDE SEQUENCE [LARGE SCALE GENOMIC DNA]</scope>
    <source>
        <strain evidence="5">RIB 2604</strain>
    </source>
</reference>
<feature type="region of interest" description="Disordered" evidence="3">
    <location>
        <begin position="44"/>
        <end position="319"/>
    </location>
</feature>
<comment type="caution">
    <text evidence="4">The sequence shown here is derived from an EMBL/GenBank/DDBJ whole genome shotgun (WGS) entry which is preliminary data.</text>
</comment>
<evidence type="ECO:0000256" key="1">
    <source>
        <dbReference type="ARBA" id="ARBA00006461"/>
    </source>
</evidence>
<feature type="compositionally biased region" description="Basic and acidic residues" evidence="3">
    <location>
        <begin position="201"/>
        <end position="225"/>
    </location>
</feature>